<name>A0ABY1QN71_9BACT</name>
<dbReference type="EMBL" id="FXUG01000020">
    <property type="protein sequence ID" value="SMP76034.1"/>
    <property type="molecule type" value="Genomic_DNA"/>
</dbReference>
<gene>
    <name evidence="1" type="ORF">SAMN06265222_12067</name>
</gene>
<comment type="caution">
    <text evidence="1">The sequence shown here is derived from an EMBL/GenBank/DDBJ whole genome shotgun (WGS) entry which is preliminary data.</text>
</comment>
<evidence type="ECO:0000313" key="1">
    <source>
        <dbReference type="EMBL" id="SMP76034.1"/>
    </source>
</evidence>
<proteinExistence type="predicted"/>
<protein>
    <submittedName>
        <fullName evidence="1">Uncharacterized protein</fullName>
    </submittedName>
</protein>
<evidence type="ECO:0000313" key="2">
    <source>
        <dbReference type="Proteomes" id="UP001158067"/>
    </source>
</evidence>
<keyword evidence="2" id="KW-1185">Reference proteome</keyword>
<organism evidence="1 2">
    <name type="scientific">Neorhodopirellula lusitana</name>
    <dbReference type="NCBI Taxonomy" id="445327"/>
    <lineage>
        <taxon>Bacteria</taxon>
        <taxon>Pseudomonadati</taxon>
        <taxon>Planctomycetota</taxon>
        <taxon>Planctomycetia</taxon>
        <taxon>Pirellulales</taxon>
        <taxon>Pirellulaceae</taxon>
        <taxon>Neorhodopirellula</taxon>
    </lineage>
</organism>
<accession>A0ABY1QN71</accession>
<reference evidence="1 2" key="1">
    <citation type="submission" date="2017-05" db="EMBL/GenBank/DDBJ databases">
        <authorList>
            <person name="Varghese N."/>
            <person name="Submissions S."/>
        </authorList>
    </citation>
    <scope>NUCLEOTIDE SEQUENCE [LARGE SCALE GENOMIC DNA]</scope>
    <source>
        <strain evidence="1 2">DSM 25457</strain>
    </source>
</reference>
<sequence length="588" mass="64675">MIGRFQNNLSTLMRFPSLAIWNAAPMIRLGLALLMVTLTMLPTQKACAWGSGHDDVMREVFERLPADLLDSFTPDMISQAIHHQSHYPDSFDPFLPEDVGAVTVARLAETGMTKRYDLHSERGMAITFLMLVDAFKREDAAHIALWIAAYSHVIADMSACNHDPLVHTATYQWADWKLKLPGGENDYSKLRPLLDLAGTAHDHGGGEAAFEEAIQRLRLADTGQEPSELLCEIMLYGQTGADFCSPRGVRVLEGAAGWIDRQDTAAREMLWKNMGELGAWSVVRTLRDVEIARRYAHSDRQFDLTPEIEATHRENVARFLAGRKIQDDALFAPLLRDIKAAKATVTGIVLEPCWAMNGAMLGFASRVQSAAIVRTWQQTGKSYATVDLREALADGFPDPKQMPQLVVVGTSFQSYHSLKADAFNRHLQAYLDAGGRVLWFSGTSLPPAGAFASFRNVMHRDGANSKLPVSDGDFLGAKVDFVGSRVPAPTIQRPAATHAGWHQPFCPWTFKLENQTELRPLVTLDTDATSLIVGAINAKGKLGLLPVYTITPYLFAGDDGPKSPHEPTLDSIGEVFLEASLKALADNP</sequence>
<dbReference type="Proteomes" id="UP001158067">
    <property type="component" value="Unassembled WGS sequence"/>
</dbReference>